<feature type="compositionally biased region" description="Acidic residues" evidence="1">
    <location>
        <begin position="87"/>
        <end position="99"/>
    </location>
</feature>
<feature type="region of interest" description="Disordered" evidence="1">
    <location>
        <begin position="78"/>
        <end position="100"/>
    </location>
</feature>
<feature type="region of interest" description="Disordered" evidence="1">
    <location>
        <begin position="152"/>
        <end position="191"/>
    </location>
</feature>
<dbReference type="Proteomes" id="UP000325081">
    <property type="component" value="Unassembled WGS sequence"/>
</dbReference>
<dbReference type="OrthoDB" id="298344at2759"/>
<dbReference type="AlphaFoldDB" id="A0A5A7Q510"/>
<evidence type="ECO:0000256" key="1">
    <source>
        <dbReference type="SAM" id="MobiDB-lite"/>
    </source>
</evidence>
<proteinExistence type="predicted"/>
<comment type="caution">
    <text evidence="2">The sequence shown here is derived from an EMBL/GenBank/DDBJ whole genome shotgun (WGS) entry which is preliminary data.</text>
</comment>
<accession>A0A5A7Q510</accession>
<reference evidence="3" key="1">
    <citation type="journal article" date="2019" name="Curr. Biol.">
        <title>Genome Sequence of Striga asiatica Provides Insight into the Evolution of Plant Parasitism.</title>
        <authorList>
            <person name="Yoshida S."/>
            <person name="Kim S."/>
            <person name="Wafula E.K."/>
            <person name="Tanskanen J."/>
            <person name="Kim Y.M."/>
            <person name="Honaas L."/>
            <person name="Yang Z."/>
            <person name="Spallek T."/>
            <person name="Conn C.E."/>
            <person name="Ichihashi Y."/>
            <person name="Cheong K."/>
            <person name="Cui S."/>
            <person name="Der J.P."/>
            <person name="Gundlach H."/>
            <person name="Jiao Y."/>
            <person name="Hori C."/>
            <person name="Ishida J.K."/>
            <person name="Kasahara H."/>
            <person name="Kiba T."/>
            <person name="Kim M.S."/>
            <person name="Koo N."/>
            <person name="Laohavisit A."/>
            <person name="Lee Y.H."/>
            <person name="Lumba S."/>
            <person name="McCourt P."/>
            <person name="Mortimer J.C."/>
            <person name="Mutuku J.M."/>
            <person name="Nomura T."/>
            <person name="Sasaki-Sekimoto Y."/>
            <person name="Seto Y."/>
            <person name="Wang Y."/>
            <person name="Wakatake T."/>
            <person name="Sakakibara H."/>
            <person name="Demura T."/>
            <person name="Yamaguchi S."/>
            <person name="Yoneyama K."/>
            <person name="Manabe R.I."/>
            <person name="Nelson D.C."/>
            <person name="Schulman A.H."/>
            <person name="Timko M.P."/>
            <person name="dePamphilis C.W."/>
            <person name="Choi D."/>
            <person name="Shirasu K."/>
        </authorList>
    </citation>
    <scope>NUCLEOTIDE SEQUENCE [LARGE SCALE GENOMIC DNA]</scope>
    <source>
        <strain evidence="3">cv. UVA1</strain>
    </source>
</reference>
<dbReference type="PANTHER" id="PTHR34194:SF2">
    <property type="entry name" value="F14J8.16 PROTEIN"/>
    <property type="match status" value="1"/>
</dbReference>
<organism evidence="2 3">
    <name type="scientific">Striga asiatica</name>
    <name type="common">Asiatic witchweed</name>
    <name type="synonym">Buchnera asiatica</name>
    <dbReference type="NCBI Taxonomy" id="4170"/>
    <lineage>
        <taxon>Eukaryota</taxon>
        <taxon>Viridiplantae</taxon>
        <taxon>Streptophyta</taxon>
        <taxon>Embryophyta</taxon>
        <taxon>Tracheophyta</taxon>
        <taxon>Spermatophyta</taxon>
        <taxon>Magnoliopsida</taxon>
        <taxon>eudicotyledons</taxon>
        <taxon>Gunneridae</taxon>
        <taxon>Pentapetalae</taxon>
        <taxon>asterids</taxon>
        <taxon>lamiids</taxon>
        <taxon>Lamiales</taxon>
        <taxon>Orobanchaceae</taxon>
        <taxon>Buchnereae</taxon>
        <taxon>Striga</taxon>
    </lineage>
</organism>
<dbReference type="EMBL" id="BKCP01005849">
    <property type="protein sequence ID" value="GER40305.1"/>
    <property type="molecule type" value="Genomic_DNA"/>
</dbReference>
<gene>
    <name evidence="2" type="ORF">STAS_16955</name>
</gene>
<evidence type="ECO:0000313" key="3">
    <source>
        <dbReference type="Proteomes" id="UP000325081"/>
    </source>
</evidence>
<feature type="compositionally biased region" description="Basic and acidic residues" evidence="1">
    <location>
        <begin position="165"/>
        <end position="174"/>
    </location>
</feature>
<dbReference type="PANTHER" id="PTHR34194">
    <property type="entry name" value="F14J8.16 PROTEIN"/>
    <property type="match status" value="1"/>
</dbReference>
<evidence type="ECO:0000313" key="2">
    <source>
        <dbReference type="EMBL" id="GER40305.1"/>
    </source>
</evidence>
<keyword evidence="3" id="KW-1185">Reference proteome</keyword>
<sequence>MMSNQLFRDDTQHAYLKELYDLEPYDEAVCKSAPTMESELIEHAMNMLKVNESTDDDYKRLLSGLLTVISRVKPIEDQTKNDKFDDGDGDDDDAREEEEKDPHLEAFVKCLMVNGNYCMVKSQKSCSPLFIKYEHDESLVEERDLDYKRKLRSAKKKNNQTPNKRGHDFPKSDSSEEVENSSQSQRQLRSERVENMKKLCKEENVDNEYGAFLQAVDVVDGMGYIFRPHSVVYEDSDDEVEILDGATFNKGNSSVNNSSEFRRQLMDILKKPYDEKEYEKLWFDVELSKPEERHRELRHGRERSSATDKSGKSYLDYHSGLRRQLSQFQDDKPKLLNLLRGFFFWLEKSSQDNAFQPWNDAECLAISPDSG</sequence>
<protein>
    <submittedName>
        <fullName evidence="2">BAH domain</fullName>
    </submittedName>
</protein>
<name>A0A5A7Q510_STRAF</name>